<dbReference type="Pfam" id="PF01522">
    <property type="entry name" value="Polysacc_deac_1"/>
    <property type="match status" value="1"/>
</dbReference>
<dbReference type="GO" id="GO:0016810">
    <property type="term" value="F:hydrolase activity, acting on carbon-nitrogen (but not peptide) bonds"/>
    <property type="evidence" value="ECO:0007669"/>
    <property type="project" value="InterPro"/>
</dbReference>
<keyword evidence="4" id="KW-1185">Reference proteome</keyword>
<dbReference type="GO" id="GO:0005975">
    <property type="term" value="P:carbohydrate metabolic process"/>
    <property type="evidence" value="ECO:0007669"/>
    <property type="project" value="InterPro"/>
</dbReference>
<dbReference type="InterPro" id="IPR011330">
    <property type="entry name" value="Glyco_hydro/deAcase_b/a-brl"/>
</dbReference>
<organism evidence="3 4">
    <name type="scientific">Chlorella vulgaris</name>
    <name type="common">Green alga</name>
    <dbReference type="NCBI Taxonomy" id="3077"/>
    <lineage>
        <taxon>Eukaryota</taxon>
        <taxon>Viridiplantae</taxon>
        <taxon>Chlorophyta</taxon>
        <taxon>core chlorophytes</taxon>
        <taxon>Trebouxiophyceae</taxon>
        <taxon>Chlorellales</taxon>
        <taxon>Chlorellaceae</taxon>
        <taxon>Chlorella clade</taxon>
        <taxon>Chlorella</taxon>
    </lineage>
</organism>
<name>A0A9D4U003_CHLVU</name>
<dbReference type="InterPro" id="IPR002509">
    <property type="entry name" value="NODB_dom"/>
</dbReference>
<evidence type="ECO:0000256" key="1">
    <source>
        <dbReference type="SAM" id="SignalP"/>
    </source>
</evidence>
<comment type="caution">
    <text evidence="3">The sequence shown here is derived from an EMBL/GenBank/DDBJ whole genome shotgun (WGS) entry which is preliminary data.</text>
</comment>
<dbReference type="EMBL" id="SIDB01000001">
    <property type="protein sequence ID" value="KAI3438690.1"/>
    <property type="molecule type" value="Genomic_DNA"/>
</dbReference>
<reference evidence="3" key="1">
    <citation type="journal article" date="2019" name="Plant J.">
        <title>Chlorella vulgaris genome assembly and annotation reveals the molecular basis for metabolic acclimation to high light conditions.</title>
        <authorList>
            <person name="Cecchin M."/>
            <person name="Marcolungo L."/>
            <person name="Rossato M."/>
            <person name="Girolomoni L."/>
            <person name="Cosentino E."/>
            <person name="Cuine S."/>
            <person name="Li-Beisson Y."/>
            <person name="Delledonne M."/>
            <person name="Ballottari M."/>
        </authorList>
    </citation>
    <scope>NUCLEOTIDE SEQUENCE</scope>
    <source>
        <strain evidence="3">211/11P</strain>
    </source>
</reference>
<gene>
    <name evidence="3" type="ORF">D9Q98_001110</name>
</gene>
<dbReference type="SUPFAM" id="SSF88713">
    <property type="entry name" value="Glycoside hydrolase/deacetylase"/>
    <property type="match status" value="1"/>
</dbReference>
<feature type="signal peptide" evidence="1">
    <location>
        <begin position="1"/>
        <end position="21"/>
    </location>
</feature>
<dbReference type="OrthoDB" id="504708at2759"/>
<evidence type="ECO:0000313" key="3">
    <source>
        <dbReference type="EMBL" id="KAI3438690.1"/>
    </source>
</evidence>
<feature type="chain" id="PRO_5039461627" description="NodB homology domain-containing protein" evidence="1">
    <location>
        <begin position="22"/>
        <end position="291"/>
    </location>
</feature>
<dbReference type="Gene3D" id="3.20.20.370">
    <property type="entry name" value="Glycoside hydrolase/deacetylase"/>
    <property type="match status" value="1"/>
</dbReference>
<dbReference type="PANTHER" id="PTHR45985:SF3">
    <property type="entry name" value="CHITIN DEACETYLASE-LIKE 4"/>
    <property type="match status" value="1"/>
</dbReference>
<evidence type="ECO:0000259" key="2">
    <source>
        <dbReference type="Pfam" id="PF01522"/>
    </source>
</evidence>
<evidence type="ECO:0000313" key="4">
    <source>
        <dbReference type="Proteomes" id="UP001055712"/>
    </source>
</evidence>
<dbReference type="PANTHER" id="PTHR45985">
    <property type="match status" value="1"/>
</dbReference>
<dbReference type="AlphaFoldDB" id="A0A9D4U003"/>
<dbReference type="Proteomes" id="UP001055712">
    <property type="component" value="Unassembled WGS sequence"/>
</dbReference>
<keyword evidence="1" id="KW-0732">Signal</keyword>
<reference evidence="3" key="2">
    <citation type="submission" date="2020-11" db="EMBL/GenBank/DDBJ databases">
        <authorList>
            <person name="Cecchin M."/>
            <person name="Marcolungo L."/>
            <person name="Rossato M."/>
            <person name="Girolomoni L."/>
            <person name="Cosentino E."/>
            <person name="Cuine S."/>
            <person name="Li-Beisson Y."/>
            <person name="Delledonne M."/>
            <person name="Ballottari M."/>
        </authorList>
    </citation>
    <scope>NUCLEOTIDE SEQUENCE</scope>
    <source>
        <strain evidence="3">211/11P</strain>
        <tissue evidence="3">Whole cell</tissue>
    </source>
</reference>
<sequence>MRGLAMAKGLLALMAMTGAYGTPNIILFSVDDHIVPEAWQAANNDTIVASQAVNPNGCLPPITWFTSRGPTRGNCTSAQQAFASGHELATHTATHPTLTELSYDEIVDEIAQQFDWLVDECGIPAEVVTGFRAPYFRTNSNVTQALVDLGFEYDSSVNEQSPTQPPAYCADGGCIQGEVPIWEVPTYRAFGSFKRSDPEPANGMSVLERLQADFQRKQGSGAPVAIMVHEPYLSDSSKRADIVAFLQWALAQPDTWALTYQEYIVWLQAGAGDDIASVLAYTCTCSSETAA</sequence>
<protein>
    <recommendedName>
        <fullName evidence="2">NodB homology domain-containing protein</fullName>
    </recommendedName>
</protein>
<accession>A0A9D4U003</accession>
<feature type="domain" description="NodB homology" evidence="2">
    <location>
        <begin position="63"/>
        <end position="153"/>
    </location>
</feature>
<proteinExistence type="predicted"/>
<dbReference type="InterPro" id="IPR052740">
    <property type="entry name" value="CE4"/>
</dbReference>